<keyword evidence="5" id="KW-0732">Signal</keyword>
<dbReference type="GO" id="GO:0031640">
    <property type="term" value="P:killing of cells of another organism"/>
    <property type="evidence" value="ECO:0007669"/>
    <property type="project" value="UniProtKB-KW"/>
</dbReference>
<evidence type="ECO:0000313" key="7">
    <source>
        <dbReference type="Proteomes" id="UP001055439"/>
    </source>
</evidence>
<keyword evidence="4" id="KW-0611">Plant defense</keyword>
<evidence type="ECO:0000256" key="3">
    <source>
        <dbReference type="ARBA" id="ARBA00022577"/>
    </source>
</evidence>
<protein>
    <recommendedName>
        <fullName evidence="8">Defensin-like protein</fullName>
    </recommendedName>
</protein>
<comment type="similarity">
    <text evidence="1">Belongs to the DEFL family.</text>
</comment>
<evidence type="ECO:0000256" key="4">
    <source>
        <dbReference type="ARBA" id="ARBA00022821"/>
    </source>
</evidence>
<evidence type="ECO:0008006" key="8">
    <source>
        <dbReference type="Google" id="ProtNLM"/>
    </source>
</evidence>
<keyword evidence="2" id="KW-0929">Antimicrobial</keyword>
<evidence type="ECO:0000256" key="1">
    <source>
        <dbReference type="ARBA" id="ARBA00006722"/>
    </source>
</evidence>
<gene>
    <name evidence="6" type="ORF">MUK42_21917</name>
</gene>
<feature type="chain" id="PRO_5039075027" description="Defensin-like protein" evidence="5">
    <location>
        <begin position="34"/>
        <end position="85"/>
    </location>
</feature>
<dbReference type="GO" id="GO:0050832">
    <property type="term" value="P:defense response to fungus"/>
    <property type="evidence" value="ECO:0007669"/>
    <property type="project" value="UniProtKB-KW"/>
</dbReference>
<name>A0A9E7KAH9_9LILI</name>
<proteinExistence type="inferred from homology"/>
<evidence type="ECO:0000256" key="5">
    <source>
        <dbReference type="SAM" id="SignalP"/>
    </source>
</evidence>
<dbReference type="OrthoDB" id="791958at2759"/>
<keyword evidence="3" id="KW-0295">Fungicide</keyword>
<keyword evidence="7" id="KW-1185">Reference proteome</keyword>
<dbReference type="AlphaFoldDB" id="A0A9E7KAH9"/>
<dbReference type="EMBL" id="CP097508">
    <property type="protein sequence ID" value="URE10462.1"/>
    <property type="molecule type" value="Genomic_DNA"/>
</dbReference>
<reference evidence="6" key="1">
    <citation type="submission" date="2022-05" db="EMBL/GenBank/DDBJ databases">
        <title>The Musa troglodytarum L. genome provides insights into the mechanism of non-climacteric behaviour and enrichment of carotenoids.</title>
        <authorList>
            <person name="Wang J."/>
        </authorList>
    </citation>
    <scope>NUCLEOTIDE SEQUENCE</scope>
    <source>
        <tissue evidence="6">Leaf</tissue>
    </source>
</reference>
<sequence length="85" mass="9506">MHRKEPTLETMASRCSTMLLALLLFSFAITARSTKYRNCDIVGEGCSKDDQCGYICKIFGRSSKNVLCIPDPIHKERGNVCCCLI</sequence>
<dbReference type="Proteomes" id="UP001055439">
    <property type="component" value="Chromosome 6"/>
</dbReference>
<dbReference type="InterPro" id="IPR010851">
    <property type="entry name" value="DEFL"/>
</dbReference>
<dbReference type="Pfam" id="PF25052">
    <property type="entry name" value="AtDEF-like"/>
    <property type="match status" value="1"/>
</dbReference>
<evidence type="ECO:0000313" key="6">
    <source>
        <dbReference type="EMBL" id="URE10462.1"/>
    </source>
</evidence>
<accession>A0A9E7KAH9</accession>
<evidence type="ECO:0000256" key="2">
    <source>
        <dbReference type="ARBA" id="ARBA00022529"/>
    </source>
</evidence>
<organism evidence="6 7">
    <name type="scientific">Musa troglodytarum</name>
    <name type="common">fe'i banana</name>
    <dbReference type="NCBI Taxonomy" id="320322"/>
    <lineage>
        <taxon>Eukaryota</taxon>
        <taxon>Viridiplantae</taxon>
        <taxon>Streptophyta</taxon>
        <taxon>Embryophyta</taxon>
        <taxon>Tracheophyta</taxon>
        <taxon>Spermatophyta</taxon>
        <taxon>Magnoliopsida</taxon>
        <taxon>Liliopsida</taxon>
        <taxon>Zingiberales</taxon>
        <taxon>Musaceae</taxon>
        <taxon>Musa</taxon>
    </lineage>
</organism>
<feature type="signal peptide" evidence="5">
    <location>
        <begin position="1"/>
        <end position="33"/>
    </location>
</feature>